<keyword evidence="6 9" id="KW-0539">Nucleus</keyword>
<dbReference type="InterPro" id="IPR001356">
    <property type="entry name" value="HD"/>
</dbReference>
<keyword evidence="5 11" id="KW-0804">Transcription</keyword>
<organism evidence="14">
    <name type="scientific">Spirodela intermedia</name>
    <name type="common">Intermediate duckweed</name>
    <dbReference type="NCBI Taxonomy" id="51605"/>
    <lineage>
        <taxon>Eukaryota</taxon>
        <taxon>Viridiplantae</taxon>
        <taxon>Streptophyta</taxon>
        <taxon>Embryophyta</taxon>
        <taxon>Tracheophyta</taxon>
        <taxon>Spermatophyta</taxon>
        <taxon>Magnoliopsida</taxon>
        <taxon>Liliopsida</taxon>
        <taxon>Araceae</taxon>
        <taxon>Lemnoideae</taxon>
        <taxon>Spirodela</taxon>
    </lineage>
</organism>
<dbReference type="GO" id="GO:0000981">
    <property type="term" value="F:DNA-binding transcription factor activity, RNA polymerase II-specific"/>
    <property type="evidence" value="ECO:0007669"/>
    <property type="project" value="UniProtKB-UniRule"/>
</dbReference>
<dbReference type="CDD" id="cd00086">
    <property type="entry name" value="homeodomain"/>
    <property type="match status" value="1"/>
</dbReference>
<feature type="domain" description="Homeobox" evidence="13">
    <location>
        <begin position="80"/>
        <end position="140"/>
    </location>
</feature>
<dbReference type="FunFam" id="1.10.10.60:FF:000242">
    <property type="entry name" value="Homeobox-leucine zipper protein HOX13"/>
    <property type="match status" value="1"/>
</dbReference>
<evidence type="ECO:0000256" key="8">
    <source>
        <dbReference type="ARBA" id="ARBA00037260"/>
    </source>
</evidence>
<dbReference type="Pfam" id="PF00046">
    <property type="entry name" value="Homeodomain"/>
    <property type="match status" value="1"/>
</dbReference>
<dbReference type="Proteomes" id="UP001189122">
    <property type="component" value="Unassembled WGS sequence"/>
</dbReference>
<name>A0A7I8ISC1_SPIIN</name>
<comment type="subcellular location">
    <subcellularLocation>
        <location evidence="1 9 10">Nucleus</location>
    </subcellularLocation>
</comment>
<evidence type="ECO:0000256" key="1">
    <source>
        <dbReference type="ARBA" id="ARBA00004123"/>
    </source>
</evidence>
<keyword evidence="2 11" id="KW-0805">Transcription regulation</keyword>
<dbReference type="EMBL" id="CACRZD030000006">
    <property type="protein sequence ID" value="CAA6660877.1"/>
    <property type="molecule type" value="Genomic_DNA"/>
</dbReference>
<dbReference type="GO" id="GO:0043565">
    <property type="term" value="F:sequence-specific DNA binding"/>
    <property type="evidence" value="ECO:0007669"/>
    <property type="project" value="InterPro"/>
</dbReference>
<evidence type="ECO:0000256" key="3">
    <source>
        <dbReference type="ARBA" id="ARBA00023125"/>
    </source>
</evidence>
<protein>
    <recommendedName>
        <fullName evidence="11">Homeobox-leucine zipper protein</fullName>
    </recommendedName>
    <alternativeName>
        <fullName evidence="11">HD-ZIP protein</fullName>
    </alternativeName>
    <alternativeName>
        <fullName evidence="11">Homeodomain transcription factor</fullName>
    </alternativeName>
</protein>
<keyword evidence="4 9" id="KW-0371">Homeobox</keyword>
<evidence type="ECO:0000256" key="6">
    <source>
        <dbReference type="ARBA" id="ARBA00023242"/>
    </source>
</evidence>
<dbReference type="SUPFAM" id="SSF46689">
    <property type="entry name" value="Homeodomain-like"/>
    <property type="match status" value="1"/>
</dbReference>
<comment type="function">
    <text evidence="11">Transcription factor.</text>
</comment>
<dbReference type="PANTHER" id="PTHR24326:SF606">
    <property type="entry name" value="HOMEOBOX-LEUCINE ZIPPER PROTEIN ATHB-54"/>
    <property type="match status" value="1"/>
</dbReference>
<dbReference type="InterPro" id="IPR017970">
    <property type="entry name" value="Homeobox_CS"/>
</dbReference>
<dbReference type="AlphaFoldDB" id="A0A7I8ISC1"/>
<accession>A0A7I8ISC1</accession>
<feature type="DNA-binding region" description="Homeobox" evidence="9">
    <location>
        <begin position="82"/>
        <end position="141"/>
    </location>
</feature>
<evidence type="ECO:0000256" key="9">
    <source>
        <dbReference type="PROSITE-ProRule" id="PRU00108"/>
    </source>
</evidence>
<feature type="compositionally biased region" description="Low complexity" evidence="12">
    <location>
        <begin position="182"/>
        <end position="216"/>
    </location>
</feature>
<feature type="compositionally biased region" description="Basic residues" evidence="12">
    <location>
        <begin position="225"/>
        <end position="234"/>
    </location>
</feature>
<proteinExistence type="inferred from homology"/>
<comment type="similarity">
    <text evidence="7 11">Belongs to the HD-ZIP homeobox family. Class I subfamily.</text>
</comment>
<evidence type="ECO:0000259" key="13">
    <source>
        <dbReference type="PROSITE" id="PS50071"/>
    </source>
</evidence>
<dbReference type="InterPro" id="IPR009057">
    <property type="entry name" value="Homeodomain-like_sf"/>
</dbReference>
<dbReference type="Pfam" id="PF02183">
    <property type="entry name" value="HALZ"/>
    <property type="match status" value="1"/>
</dbReference>
<gene>
    <name evidence="14" type="ORF">SI7747_06007280</name>
</gene>
<feature type="region of interest" description="Disordered" evidence="12">
    <location>
        <begin position="66"/>
        <end position="93"/>
    </location>
</feature>
<evidence type="ECO:0000256" key="7">
    <source>
        <dbReference type="ARBA" id="ARBA00025748"/>
    </source>
</evidence>
<evidence type="ECO:0000313" key="14">
    <source>
        <dbReference type="EMBL" id="CAA2621166.1"/>
    </source>
</evidence>
<feature type="region of interest" description="Disordered" evidence="12">
    <location>
        <begin position="169"/>
        <end position="241"/>
    </location>
</feature>
<dbReference type="InterPro" id="IPR045224">
    <property type="entry name" value="HDZip_class_I_plant"/>
</dbReference>
<keyword evidence="3 9" id="KW-0238">DNA-binding</keyword>
<sequence length="268" mass="30344">MASGASSSFRGRFPLLSRRIILPSFPPPPFFPSDAIISQIGSSAYTSRAPSRMPPGHAGRSFYQQMESEEAGDDDLEEHLHQPEKKRRLRTDQVQSLERSFETENKLEPERKLQLARELGLQPRQVAIWFQNRRARWKTKQLEKDYEVLQSSYSALRADYEAMAKEKEKLRSEIRRGRRRGSSATTRSSPASRRTSAPPIAACSTATAPPTATGDGAPPPSSHLLLHRRPRPRQLRPLPAAEDDAEVARRLPNFGFAADHSFWLWPSY</sequence>
<dbReference type="PRINTS" id="PR00031">
    <property type="entry name" value="HTHREPRESSR"/>
</dbReference>
<evidence type="ECO:0000256" key="2">
    <source>
        <dbReference type="ARBA" id="ARBA00023015"/>
    </source>
</evidence>
<dbReference type="SMART" id="SM00389">
    <property type="entry name" value="HOX"/>
    <property type="match status" value="1"/>
</dbReference>
<dbReference type="GO" id="GO:0045893">
    <property type="term" value="P:positive regulation of DNA-templated transcription"/>
    <property type="evidence" value="ECO:0007669"/>
    <property type="project" value="TreeGrafter"/>
</dbReference>
<keyword evidence="15" id="KW-1185">Reference proteome</keyword>
<reference evidence="14 15" key="1">
    <citation type="submission" date="2019-12" db="EMBL/GenBank/DDBJ databases">
        <authorList>
            <person name="Scholz U."/>
            <person name="Mascher M."/>
            <person name="Fiebig A."/>
        </authorList>
    </citation>
    <scope>NUCLEOTIDE SEQUENCE</scope>
</reference>
<dbReference type="InterPro" id="IPR003106">
    <property type="entry name" value="Leu_zip_homeo"/>
</dbReference>
<comment type="function">
    <text evidence="8">Probable transcription factor.</text>
</comment>
<dbReference type="InterPro" id="IPR000047">
    <property type="entry name" value="HTH_motif"/>
</dbReference>
<dbReference type="Gene3D" id="1.10.10.60">
    <property type="entry name" value="Homeodomain-like"/>
    <property type="match status" value="1"/>
</dbReference>
<evidence type="ECO:0000256" key="11">
    <source>
        <dbReference type="RuleBase" id="RU369038"/>
    </source>
</evidence>
<evidence type="ECO:0000256" key="12">
    <source>
        <dbReference type="SAM" id="MobiDB-lite"/>
    </source>
</evidence>
<dbReference type="GO" id="GO:0005634">
    <property type="term" value="C:nucleus"/>
    <property type="evidence" value="ECO:0007669"/>
    <property type="project" value="UniProtKB-SubCell"/>
</dbReference>
<evidence type="ECO:0000256" key="5">
    <source>
        <dbReference type="ARBA" id="ARBA00023163"/>
    </source>
</evidence>
<evidence type="ECO:0000256" key="4">
    <source>
        <dbReference type="ARBA" id="ARBA00023155"/>
    </source>
</evidence>
<evidence type="ECO:0000313" key="15">
    <source>
        <dbReference type="Proteomes" id="UP001189122"/>
    </source>
</evidence>
<dbReference type="EMBL" id="LR743593">
    <property type="protein sequence ID" value="CAA2621166.1"/>
    <property type="molecule type" value="Genomic_DNA"/>
</dbReference>
<feature type="compositionally biased region" description="Acidic residues" evidence="12">
    <location>
        <begin position="67"/>
        <end position="77"/>
    </location>
</feature>
<dbReference type="PROSITE" id="PS00027">
    <property type="entry name" value="HOMEOBOX_1"/>
    <property type="match status" value="1"/>
</dbReference>
<evidence type="ECO:0000256" key="10">
    <source>
        <dbReference type="RuleBase" id="RU000682"/>
    </source>
</evidence>
<dbReference type="PANTHER" id="PTHR24326">
    <property type="entry name" value="HOMEOBOX-LEUCINE ZIPPER PROTEIN"/>
    <property type="match status" value="1"/>
</dbReference>
<dbReference type="PROSITE" id="PS50071">
    <property type="entry name" value="HOMEOBOX_2"/>
    <property type="match status" value="1"/>
</dbReference>